<dbReference type="GO" id="GO:0051607">
    <property type="term" value="P:defense response to virus"/>
    <property type="evidence" value="ECO:0007669"/>
    <property type="project" value="UniProtKB-KW"/>
</dbReference>
<dbReference type="InterPro" id="IPR045747">
    <property type="entry name" value="CRISPR-assoc_prot_Cas6_N_sf"/>
</dbReference>
<protein>
    <submittedName>
        <fullName evidence="3">CRISPR-associated endoribonuclease Cas6</fullName>
    </submittedName>
</protein>
<evidence type="ECO:0000313" key="4">
    <source>
        <dbReference type="Proteomes" id="UP000075816"/>
    </source>
</evidence>
<dbReference type="NCBIfam" id="TIGR01877">
    <property type="entry name" value="cas_cas6"/>
    <property type="match status" value="1"/>
</dbReference>
<dbReference type="EMBL" id="LVEA01000031">
    <property type="protein sequence ID" value="KYL04548.1"/>
    <property type="molecule type" value="Genomic_DNA"/>
</dbReference>
<dbReference type="GO" id="GO:0016788">
    <property type="term" value="F:hydrolase activity, acting on ester bonds"/>
    <property type="evidence" value="ECO:0007669"/>
    <property type="project" value="InterPro"/>
</dbReference>
<sequence>MRFILKFSLHSTFLPIEIRRAVVSFIKKSLTEAHDAKYYEKFFKDTQLKDYCFSTIYSLEKFHSDCIELKKPEMSVVLSCTEKENIGFLLMNVFLLQRYKKFPLPNQNFMILQEIRPVKEKEIQGETALFRSTLGGGITVREHLQEENKDIYYSVGDENFLEKLDWIMKKRFERLGYPKDMIKFSSKLISGKKVIVKHFGLKFPVTNGIFEIQAPKVLLKEVYRTGLGSRLSQGLGLLEYLGPGGDINEA</sequence>
<dbReference type="Proteomes" id="UP000075816">
    <property type="component" value="Unassembled WGS sequence"/>
</dbReference>
<feature type="domain" description="CRISPR associated protein Cas6 C-terminal" evidence="2">
    <location>
        <begin position="119"/>
        <end position="239"/>
    </location>
</feature>
<dbReference type="AlphaFoldDB" id="A0A162IVR2"/>
<evidence type="ECO:0000313" key="3">
    <source>
        <dbReference type="EMBL" id="KYL04548.1"/>
    </source>
</evidence>
<reference evidence="3 4" key="1">
    <citation type="submission" date="2016-03" db="EMBL/GenBank/DDBJ databases">
        <title>Comparative genomics of human isolates of Fusobacterium necrophorum.</title>
        <authorList>
            <person name="Jensen A."/>
            <person name="Bank S."/>
            <person name="Andersen P.S."/>
            <person name="Kristensen L.H."/>
            <person name="Prag J."/>
        </authorList>
    </citation>
    <scope>NUCLEOTIDE SEQUENCE [LARGE SCALE GENOMIC DNA]</scope>
    <source>
        <strain evidence="3 4">LS_1264</strain>
    </source>
</reference>
<dbReference type="RefSeq" id="WP_005957110.1">
    <property type="nucleotide sequence ID" value="NZ_CAXOUE010000002.1"/>
</dbReference>
<gene>
    <name evidence="3" type="ORF">A2J07_04370</name>
</gene>
<organism evidence="3 4">
    <name type="scientific">Fusobacterium necrophorum subsp. funduliforme</name>
    <dbReference type="NCBI Taxonomy" id="143387"/>
    <lineage>
        <taxon>Bacteria</taxon>
        <taxon>Fusobacteriati</taxon>
        <taxon>Fusobacteriota</taxon>
        <taxon>Fusobacteriia</taxon>
        <taxon>Fusobacteriales</taxon>
        <taxon>Fusobacteriaceae</taxon>
        <taxon>Fusobacterium</taxon>
    </lineage>
</organism>
<dbReference type="PANTHER" id="PTHR36984">
    <property type="entry name" value="CRISPR-ASSOCIATED ENDORIBONUCLEASE CAS6 1"/>
    <property type="match status" value="1"/>
</dbReference>
<name>A0A162IVR2_9FUSO</name>
<dbReference type="Gene3D" id="3.30.70.1900">
    <property type="match status" value="1"/>
</dbReference>
<dbReference type="InterPro" id="IPR049435">
    <property type="entry name" value="Cas_Cas6_C"/>
</dbReference>
<dbReference type="InterPro" id="IPR010156">
    <property type="entry name" value="CRISPR-assoc_prot_Cas6"/>
</dbReference>
<dbReference type="Gene3D" id="3.30.70.1890">
    <property type="match status" value="1"/>
</dbReference>
<dbReference type="KEGG" id="fnf:BSQ88_02725"/>
<comment type="caution">
    <text evidence="3">The sequence shown here is derived from an EMBL/GenBank/DDBJ whole genome shotgun (WGS) entry which is preliminary data.</text>
</comment>
<evidence type="ECO:0000256" key="1">
    <source>
        <dbReference type="ARBA" id="ARBA00023118"/>
    </source>
</evidence>
<proteinExistence type="predicted"/>
<evidence type="ECO:0000259" key="2">
    <source>
        <dbReference type="Pfam" id="PF01881"/>
    </source>
</evidence>
<dbReference type="eggNOG" id="COG1583">
    <property type="taxonomic scope" value="Bacteria"/>
</dbReference>
<accession>A0A162IVR2</accession>
<dbReference type="PANTHER" id="PTHR36984:SF3">
    <property type="entry name" value="CRISPR-ASSOCIATED ENDORIBONUCLEASE CAS6"/>
    <property type="match status" value="1"/>
</dbReference>
<keyword evidence="1" id="KW-0051">Antiviral defense</keyword>
<dbReference type="Pfam" id="PF01881">
    <property type="entry name" value="Cas_Cas6_C"/>
    <property type="match status" value="1"/>
</dbReference>